<comment type="subcellular location">
    <subcellularLocation>
        <location evidence="1">Nucleus</location>
        <location evidence="1">Nucleolus</location>
    </subcellularLocation>
</comment>
<keyword evidence="11" id="KW-1185">Reference proteome</keyword>
<dbReference type="Gene3D" id="2.130.10.10">
    <property type="entry name" value="YVTN repeat-like/Quinoprotein amine dehydrogenase"/>
    <property type="match status" value="2"/>
</dbReference>
<evidence type="ECO:0000313" key="12">
    <source>
        <dbReference type="WBParaSite" id="Pan_g19525.t1"/>
    </source>
</evidence>
<evidence type="ECO:0000256" key="4">
    <source>
        <dbReference type="ARBA" id="ARBA00022574"/>
    </source>
</evidence>
<evidence type="ECO:0000256" key="3">
    <source>
        <dbReference type="ARBA" id="ARBA00022552"/>
    </source>
</evidence>
<dbReference type="GO" id="GO:0006364">
    <property type="term" value="P:rRNA processing"/>
    <property type="evidence" value="ECO:0007669"/>
    <property type="project" value="UniProtKB-KW"/>
</dbReference>
<dbReference type="WBParaSite" id="Pan_g19525.t1">
    <property type="protein sequence ID" value="Pan_g19525.t1"/>
    <property type="gene ID" value="Pan_g19525"/>
</dbReference>
<dbReference type="PROSITE" id="PS50082">
    <property type="entry name" value="WD_REPEATS_2"/>
    <property type="match status" value="3"/>
</dbReference>
<keyword evidence="4 8" id="KW-0853">WD repeat</keyword>
<dbReference type="PROSITE" id="PS50294">
    <property type="entry name" value="WD_REPEATS_REGION"/>
    <property type="match status" value="3"/>
</dbReference>
<evidence type="ECO:0000256" key="5">
    <source>
        <dbReference type="ARBA" id="ARBA00022737"/>
    </source>
</evidence>
<protein>
    <recommendedName>
        <fullName evidence="2">U3 small nucleolar RNA-associated protein 15 homolog</fullName>
    </recommendedName>
</protein>
<dbReference type="InterPro" id="IPR018983">
    <property type="entry name" value="U3_snoRNA-assocProt_15_C"/>
</dbReference>
<feature type="region of interest" description="Disordered" evidence="9">
    <location>
        <begin position="560"/>
        <end position="587"/>
    </location>
</feature>
<feature type="domain" description="U3 small nucleolar RNA-associated protein 15 C-terminal" evidence="10">
    <location>
        <begin position="393"/>
        <end position="525"/>
    </location>
</feature>
<feature type="compositionally biased region" description="Acidic residues" evidence="9">
    <location>
        <begin position="578"/>
        <end position="587"/>
    </location>
</feature>
<feature type="repeat" description="WD" evidence="8">
    <location>
        <begin position="256"/>
        <end position="297"/>
    </location>
</feature>
<proteinExistence type="predicted"/>
<keyword evidence="3" id="KW-0698">rRNA processing</keyword>
<evidence type="ECO:0000256" key="7">
    <source>
        <dbReference type="ARBA" id="ARBA00045437"/>
    </source>
</evidence>
<dbReference type="AlphaFoldDB" id="A0A7E4VD96"/>
<reference evidence="12" key="2">
    <citation type="submission" date="2020-10" db="UniProtKB">
        <authorList>
            <consortium name="WormBaseParasite"/>
        </authorList>
    </citation>
    <scope>IDENTIFICATION</scope>
</reference>
<dbReference type="GO" id="GO:0045943">
    <property type="term" value="P:positive regulation of transcription by RNA polymerase I"/>
    <property type="evidence" value="ECO:0007669"/>
    <property type="project" value="TreeGrafter"/>
</dbReference>
<evidence type="ECO:0000259" key="10">
    <source>
        <dbReference type="Pfam" id="PF09384"/>
    </source>
</evidence>
<dbReference type="Pfam" id="PF09384">
    <property type="entry name" value="UTP15_C"/>
    <property type="match status" value="1"/>
</dbReference>
<keyword evidence="6" id="KW-0539">Nucleus</keyword>
<evidence type="ECO:0000256" key="6">
    <source>
        <dbReference type="ARBA" id="ARBA00023242"/>
    </source>
</evidence>
<evidence type="ECO:0000256" key="2">
    <source>
        <dbReference type="ARBA" id="ARBA00018260"/>
    </source>
</evidence>
<accession>A0A7E4VD96</accession>
<organism evidence="11 12">
    <name type="scientific">Panagrellus redivivus</name>
    <name type="common">Microworm</name>
    <dbReference type="NCBI Taxonomy" id="6233"/>
    <lineage>
        <taxon>Eukaryota</taxon>
        <taxon>Metazoa</taxon>
        <taxon>Ecdysozoa</taxon>
        <taxon>Nematoda</taxon>
        <taxon>Chromadorea</taxon>
        <taxon>Rhabditida</taxon>
        <taxon>Tylenchina</taxon>
        <taxon>Panagrolaimomorpha</taxon>
        <taxon>Panagrolaimoidea</taxon>
        <taxon>Panagrolaimidae</taxon>
        <taxon>Panagrellus</taxon>
    </lineage>
</organism>
<evidence type="ECO:0000256" key="9">
    <source>
        <dbReference type="SAM" id="MobiDB-lite"/>
    </source>
</evidence>
<evidence type="ECO:0000256" key="1">
    <source>
        <dbReference type="ARBA" id="ARBA00004604"/>
    </source>
</evidence>
<dbReference type="PROSITE" id="PS00678">
    <property type="entry name" value="WD_REPEATS_1"/>
    <property type="match status" value="1"/>
</dbReference>
<dbReference type="InterPro" id="IPR001680">
    <property type="entry name" value="WD40_rpt"/>
</dbReference>
<feature type="repeat" description="WD" evidence="8">
    <location>
        <begin position="123"/>
        <end position="164"/>
    </location>
</feature>
<feature type="repeat" description="WD" evidence="8">
    <location>
        <begin position="169"/>
        <end position="211"/>
    </location>
</feature>
<dbReference type="Proteomes" id="UP000492821">
    <property type="component" value="Unassembled WGS sequence"/>
</dbReference>
<comment type="function">
    <text evidence="7">Ribosome biogenesis factor. Involved in nucleolar processing of pre-18S ribosomal RNA. Required for optimal pre-ribosomal RNA transcription by RNA polymerase I. Part of the small subunit (SSU) processome, first precursor of the small eukaryotic ribosomal subunit. During the assembly of the SSU processome in the nucleolus, many ribosome biogenesis factors, an RNA chaperone and ribosomal proteins associate with the nascent pre-rRNA and work in concert to generate RNA folding, modifications, rearrangements and cleavage as well as targeted degradation of pre-ribosomal RNA by the RNA exosome.</text>
</comment>
<dbReference type="SUPFAM" id="SSF50978">
    <property type="entry name" value="WD40 repeat-like"/>
    <property type="match status" value="1"/>
</dbReference>
<evidence type="ECO:0000313" key="11">
    <source>
        <dbReference type="Proteomes" id="UP000492821"/>
    </source>
</evidence>
<keyword evidence="5" id="KW-0677">Repeat</keyword>
<reference evidence="11" key="1">
    <citation type="journal article" date="2013" name="Genetics">
        <title>The draft genome and transcriptome of Panagrellus redivivus are shaped by the harsh demands of a free-living lifestyle.</title>
        <authorList>
            <person name="Srinivasan J."/>
            <person name="Dillman A.R."/>
            <person name="Macchietto M.G."/>
            <person name="Heikkinen L."/>
            <person name="Lakso M."/>
            <person name="Fracchia K.M."/>
            <person name="Antoshechkin I."/>
            <person name="Mortazavi A."/>
            <person name="Wong G."/>
            <person name="Sternberg P.W."/>
        </authorList>
    </citation>
    <scope>NUCLEOTIDE SEQUENCE [LARGE SCALE GENOMIC DNA]</scope>
    <source>
        <strain evidence="11">MT8872</strain>
    </source>
</reference>
<dbReference type="Pfam" id="PF00400">
    <property type="entry name" value="WD40"/>
    <property type="match status" value="3"/>
</dbReference>
<name>A0A7E4VD96_PANRE</name>
<dbReference type="PANTHER" id="PTHR19924">
    <property type="entry name" value="UTP15 U3 SMALL NUCLEOLAR RNA-ASSOCIATED PROTEIN 15 FAMILY MEMBER"/>
    <property type="match status" value="1"/>
</dbReference>
<dbReference type="InterPro" id="IPR019775">
    <property type="entry name" value="WD40_repeat_CS"/>
</dbReference>
<dbReference type="GO" id="GO:0005730">
    <property type="term" value="C:nucleolus"/>
    <property type="evidence" value="ECO:0007669"/>
    <property type="project" value="UniProtKB-SubCell"/>
</dbReference>
<dbReference type="InterPro" id="IPR015943">
    <property type="entry name" value="WD40/YVTN_repeat-like_dom_sf"/>
</dbReference>
<evidence type="ECO:0000256" key="8">
    <source>
        <dbReference type="PROSITE-ProRule" id="PRU00221"/>
    </source>
</evidence>
<sequence length="587" mass="65187">MPGVKPLKPVVETQAGNRESDDYRYWDRMHELAIFQEPGNISSLAFSPKAPYNLAATSSMRLAVFDTIHNEAISVLTRFKSFVHGATFRGDGEILGVGTQEGYAQFYDMTRSAGVNRKAIRLFRAHEVPVNAVAFAKNANRVATFGDDGSIAYWDLSDTKTLTPIWNLPKAHGDSIKCAQFAEQTDNFLITGSYDHTVKVWDMRTAPLTTPAFTIDHGAPVEKILVSANDKFLFSAGGLVVKIWDLSCGGRFVHALEHHHKTVTSLAFATKGTRLVTGGLDRRINVFNLTSGDFRLIWAKKAANSVVTLAMSPDDECLAVGMGNLLSIHRRKGEVAAAPKARQLVTQEREHSIPLIKQLLVGNPNVKKRMGQPVVQRERGSTPKPVALTAPRLDKIKLGRLDALFQKGAYRQMVDKMFVQQGREEPEVVVAAFEQIRIRNALHRALAGRNDKALIRIITFLKFHMFKNNFFHTLSEVADVLMTIYAEETNSVVVVQHFRSLQRAIDAELRLQKSMAKACGSLDLLMQAAIAAQRTRREQEIDNVFGELYVAPIIFSMDAEDDESDASDTPGITIGNYSDEEKDESDA</sequence>
<dbReference type="PANTHER" id="PTHR19924:SF26">
    <property type="entry name" value="U3 SMALL NUCLEOLAR RNA-ASSOCIATED PROTEIN 15 HOMOLOG"/>
    <property type="match status" value="1"/>
</dbReference>
<dbReference type="InterPro" id="IPR036322">
    <property type="entry name" value="WD40_repeat_dom_sf"/>
</dbReference>
<dbReference type="SMART" id="SM00320">
    <property type="entry name" value="WD40"/>
    <property type="match status" value="6"/>
</dbReference>